<dbReference type="InterPro" id="IPR014710">
    <property type="entry name" value="RmlC-like_jellyroll"/>
</dbReference>
<sequence>MTSIKQALNRYYGVLVDKLFLKRNEILLVLCVIALSLDPLFCYLLIVNDDKQCLRLDTRTGTIAVVLRSIIDFLYVIYIILQFRASIVTLSSQTNGAVWRSFLLHLLVDVLVILPLPQVLVFVVIPKLNDSRSTKSLNFIFIIQYVLRVLRICSLLKIVLRNSGILAKSPWANLFLLMLASHVLGAFWYLFSIERKAACWLEACNHIGVHCSLYCGNTLQARTFLNDSCSTKTPTSTLFDFGIYLDALASEAVHSADIVQRISYCFWWGLQNLSSLGQGLKTSTYVWEIYFSVFVSISGLLSFAFLIGNLQAYLLSEVARSEEMRLKRKEMESWKSWMAFWSFPENLKERILQTIEGKLKENTVINTHNLLDLLPLDLRKEATWHLGSGLLRRVPLFEIFDKQLLDVMCDRLKPVLYTMIGYDIVREGDQVDGMLFIMRGKLESRITNGTGFINRAYLKAGDFYGEELITWALDPHTSFNLPISTRTVQALGEVEAFALKADDLKFVASQFRRLHSKQVRHTFRFYSQQWRTWATCFIQVAWRRYSKKKLEESLREEENRLQDALAKAETSSPSLGGTIYASRFAANVLLAMRLRRSGTREGREPGRIPPMPRDFTAEEQ</sequence>
<dbReference type="PROSITE" id="PS50042">
    <property type="entry name" value="CNMP_BINDING_3"/>
    <property type="match status" value="1"/>
</dbReference>
<evidence type="ECO:0000313" key="7">
    <source>
        <dbReference type="Proteomes" id="UP001457282"/>
    </source>
</evidence>
<dbReference type="PANTHER" id="PTHR45651">
    <property type="entry name" value="CYCLIC NUCLEOTIDE-GATED ION CHANNEL 15-RELATED-RELATED"/>
    <property type="match status" value="1"/>
</dbReference>
<evidence type="ECO:0000256" key="1">
    <source>
        <dbReference type="ARBA" id="ARBA00023286"/>
    </source>
</evidence>
<dbReference type="EMBL" id="JBEDUW010000007">
    <property type="protein sequence ID" value="KAK9914436.1"/>
    <property type="molecule type" value="Genomic_DNA"/>
</dbReference>
<feature type="transmembrane region" description="Helical" evidence="4">
    <location>
        <begin position="26"/>
        <end position="46"/>
    </location>
</feature>
<keyword evidence="7" id="KW-1185">Reference proteome</keyword>
<dbReference type="GO" id="GO:0016020">
    <property type="term" value="C:membrane"/>
    <property type="evidence" value="ECO:0007669"/>
    <property type="project" value="UniProtKB-SubCell"/>
</dbReference>
<feature type="transmembrane region" description="Helical" evidence="4">
    <location>
        <begin position="171"/>
        <end position="191"/>
    </location>
</feature>
<dbReference type="AlphaFoldDB" id="A0AAW1W4W6"/>
<dbReference type="Gene3D" id="2.60.120.10">
    <property type="entry name" value="Jelly Rolls"/>
    <property type="match status" value="1"/>
</dbReference>
<dbReference type="GO" id="GO:0034220">
    <property type="term" value="P:monoatomic ion transmembrane transport"/>
    <property type="evidence" value="ECO:0007669"/>
    <property type="project" value="UniProtKB-KW"/>
</dbReference>
<keyword evidence="1" id="KW-0813">Transport</keyword>
<dbReference type="InterPro" id="IPR018490">
    <property type="entry name" value="cNMP-bd_dom_sf"/>
</dbReference>
<feature type="transmembrane region" description="Helical" evidence="4">
    <location>
        <begin position="137"/>
        <end position="159"/>
    </location>
</feature>
<dbReference type="InterPro" id="IPR000595">
    <property type="entry name" value="cNMP-bd_dom"/>
</dbReference>
<feature type="domain" description="Cyclic nucleotide-binding" evidence="5">
    <location>
        <begin position="396"/>
        <end position="478"/>
    </location>
</feature>
<evidence type="ECO:0000313" key="6">
    <source>
        <dbReference type="EMBL" id="KAK9914436.1"/>
    </source>
</evidence>
<feature type="transmembrane region" description="Helical" evidence="4">
    <location>
        <begin position="102"/>
        <end position="125"/>
    </location>
</feature>
<keyword evidence="1" id="KW-1071">Ligand-gated ion channel</keyword>
<feature type="transmembrane region" description="Helical" evidence="4">
    <location>
        <begin position="61"/>
        <end position="81"/>
    </location>
</feature>
<organism evidence="6 7">
    <name type="scientific">Rubus argutus</name>
    <name type="common">Southern blackberry</name>
    <dbReference type="NCBI Taxonomy" id="59490"/>
    <lineage>
        <taxon>Eukaryota</taxon>
        <taxon>Viridiplantae</taxon>
        <taxon>Streptophyta</taxon>
        <taxon>Embryophyta</taxon>
        <taxon>Tracheophyta</taxon>
        <taxon>Spermatophyta</taxon>
        <taxon>Magnoliopsida</taxon>
        <taxon>eudicotyledons</taxon>
        <taxon>Gunneridae</taxon>
        <taxon>Pentapetalae</taxon>
        <taxon>rosids</taxon>
        <taxon>fabids</taxon>
        <taxon>Rosales</taxon>
        <taxon>Rosaceae</taxon>
        <taxon>Rosoideae</taxon>
        <taxon>Rosoideae incertae sedis</taxon>
        <taxon>Rubus</taxon>
    </lineage>
</organism>
<evidence type="ECO:0000259" key="5">
    <source>
        <dbReference type="PROSITE" id="PS50042"/>
    </source>
</evidence>
<keyword evidence="4" id="KW-0812">Transmembrane</keyword>
<dbReference type="PANTHER" id="PTHR45651:SF36">
    <property type="entry name" value="CYCLIC NUCLEOTIDE-BINDING DOMAIN-CONTAINING PROTEIN"/>
    <property type="match status" value="1"/>
</dbReference>
<dbReference type="SUPFAM" id="SSF81324">
    <property type="entry name" value="Voltage-gated potassium channels"/>
    <property type="match status" value="1"/>
</dbReference>
<reference evidence="6 7" key="1">
    <citation type="journal article" date="2023" name="G3 (Bethesda)">
        <title>A chromosome-length genome assembly and annotation of blackberry (Rubus argutus, cv. 'Hillquist').</title>
        <authorList>
            <person name="Bruna T."/>
            <person name="Aryal R."/>
            <person name="Dudchenko O."/>
            <person name="Sargent D.J."/>
            <person name="Mead D."/>
            <person name="Buti M."/>
            <person name="Cavallini A."/>
            <person name="Hytonen T."/>
            <person name="Andres J."/>
            <person name="Pham M."/>
            <person name="Weisz D."/>
            <person name="Mascagni F."/>
            <person name="Usai G."/>
            <person name="Natali L."/>
            <person name="Bassil N."/>
            <person name="Fernandez G.E."/>
            <person name="Lomsadze A."/>
            <person name="Armour M."/>
            <person name="Olukolu B."/>
            <person name="Poorten T."/>
            <person name="Britton C."/>
            <person name="Davik J."/>
            <person name="Ashrafi H."/>
            <person name="Aiden E.L."/>
            <person name="Borodovsky M."/>
            <person name="Worthington M."/>
        </authorList>
    </citation>
    <scope>NUCLEOTIDE SEQUENCE [LARGE SCALE GENOMIC DNA]</scope>
    <source>
        <strain evidence="6">PI 553951</strain>
    </source>
</reference>
<dbReference type="Gene3D" id="1.10.287.70">
    <property type="match status" value="1"/>
</dbReference>
<dbReference type="CDD" id="cd00038">
    <property type="entry name" value="CAP_ED"/>
    <property type="match status" value="1"/>
</dbReference>
<proteinExistence type="predicted"/>
<gene>
    <name evidence="6" type="ORF">M0R45_038217</name>
</gene>
<keyword evidence="4" id="KW-1133">Transmembrane helix</keyword>
<comment type="caution">
    <text evidence="6">The sequence shown here is derived from an EMBL/GenBank/DDBJ whole genome shotgun (WGS) entry which is preliminary data.</text>
</comment>
<dbReference type="SUPFAM" id="SSF51206">
    <property type="entry name" value="cAMP-binding domain-like"/>
    <property type="match status" value="1"/>
</dbReference>
<feature type="region of interest" description="Disordered" evidence="3">
    <location>
        <begin position="598"/>
        <end position="620"/>
    </location>
</feature>
<keyword evidence="4" id="KW-0472">Membrane</keyword>
<name>A0AAW1W4W6_RUBAR</name>
<protein>
    <recommendedName>
        <fullName evidence="5">Cyclic nucleotide-binding domain-containing protein</fullName>
    </recommendedName>
</protein>
<feature type="transmembrane region" description="Helical" evidence="4">
    <location>
        <begin position="289"/>
        <end position="315"/>
    </location>
</feature>
<accession>A0AAW1W4W6</accession>
<evidence type="ECO:0000256" key="3">
    <source>
        <dbReference type="SAM" id="MobiDB-lite"/>
    </source>
</evidence>
<evidence type="ECO:0000256" key="4">
    <source>
        <dbReference type="SAM" id="Phobius"/>
    </source>
</evidence>
<keyword evidence="2" id="KW-0407">Ion channel</keyword>
<keyword evidence="1" id="KW-0406">Ion transport</keyword>
<dbReference type="SMART" id="SM00100">
    <property type="entry name" value="cNMP"/>
    <property type="match status" value="1"/>
</dbReference>
<evidence type="ECO:0000256" key="2">
    <source>
        <dbReference type="ARBA" id="ARBA00023303"/>
    </source>
</evidence>
<dbReference type="Proteomes" id="UP001457282">
    <property type="component" value="Unassembled WGS sequence"/>
</dbReference>